<sequence length="211" mass="23444">MKGLLLSSFYASKKSLITYLIVAIIASFLFAFINPAMSCFLPMIFLLSPVTDNLKREKDSKWMYYVSTLPSHRSAYIKSYFLFYGILIFIGLILGLIAVFAIHQNLMLTLVSGLVGIGAAGTYAIMFPLTFKFGPENSNVIMISTSVIVLILFFITYFGVIMSAMMRSGSFSELGNNPTDVIFISLYALLGIICLVASYFISLSIFNKQEL</sequence>
<evidence type="ECO:0000256" key="1">
    <source>
        <dbReference type="SAM" id="Phobius"/>
    </source>
</evidence>
<keyword evidence="3" id="KW-1185">Reference proteome</keyword>
<feature type="transmembrane region" description="Helical" evidence="1">
    <location>
        <begin position="181"/>
        <end position="206"/>
    </location>
</feature>
<feature type="transmembrane region" description="Helical" evidence="1">
    <location>
        <begin position="81"/>
        <end position="102"/>
    </location>
</feature>
<name>A0ABY2KJD1_9STAP</name>
<proteinExistence type="predicted"/>
<dbReference type="EMBL" id="SRJF01000001">
    <property type="protein sequence ID" value="TGA81055.1"/>
    <property type="molecule type" value="Genomic_DNA"/>
</dbReference>
<dbReference type="InterPro" id="IPR025699">
    <property type="entry name" value="ABC2_memb-like"/>
</dbReference>
<dbReference type="Proteomes" id="UP000298482">
    <property type="component" value="Unassembled WGS sequence"/>
</dbReference>
<feature type="transmembrane region" description="Helical" evidence="1">
    <location>
        <begin position="108"/>
        <end position="129"/>
    </location>
</feature>
<dbReference type="RefSeq" id="WP_103328955.1">
    <property type="nucleotide sequence ID" value="NZ_PPRD01000030.1"/>
</dbReference>
<feature type="transmembrane region" description="Helical" evidence="1">
    <location>
        <begin position="20"/>
        <end position="47"/>
    </location>
</feature>
<keyword evidence="1" id="KW-1133">Transmembrane helix</keyword>
<feature type="transmembrane region" description="Helical" evidence="1">
    <location>
        <begin position="141"/>
        <end position="161"/>
    </location>
</feature>
<organism evidence="2 3">
    <name type="scientific">Staphylococcus croceilyticus</name>
    <dbReference type="NCBI Taxonomy" id="319942"/>
    <lineage>
        <taxon>Bacteria</taxon>
        <taxon>Bacillati</taxon>
        <taxon>Bacillota</taxon>
        <taxon>Bacilli</taxon>
        <taxon>Bacillales</taxon>
        <taxon>Staphylococcaceae</taxon>
        <taxon>Staphylococcus</taxon>
    </lineage>
</organism>
<dbReference type="Pfam" id="PF13346">
    <property type="entry name" value="ABC2_membrane_5"/>
    <property type="match status" value="1"/>
</dbReference>
<evidence type="ECO:0000313" key="3">
    <source>
        <dbReference type="Proteomes" id="UP000298482"/>
    </source>
</evidence>
<keyword evidence="1" id="KW-0472">Membrane</keyword>
<comment type="caution">
    <text evidence="2">The sequence shown here is derived from an EMBL/GenBank/DDBJ whole genome shotgun (WGS) entry which is preliminary data.</text>
</comment>
<protein>
    <submittedName>
        <fullName evidence="2">ABC-2 transporter permease</fullName>
    </submittedName>
</protein>
<reference evidence="2 3" key="1">
    <citation type="submission" date="2019-04" db="EMBL/GenBank/DDBJ databases">
        <title>Genomic characterization of Staphylococcus petrasii strains.</title>
        <authorList>
            <person name="Vrbovska V."/>
            <person name="Kovarovic V."/>
            <person name="Maslanova I."/>
            <person name="Indrakova A."/>
            <person name="Petras P."/>
            <person name="Sedo O."/>
            <person name="Svec P."/>
            <person name="Fisarova L."/>
            <person name="Sedlacek I."/>
            <person name="Doskar J."/>
            <person name="Pantucek R."/>
        </authorList>
    </citation>
    <scope>NUCLEOTIDE SEQUENCE [LARGE SCALE GENOMIC DNA]</scope>
    <source>
        <strain evidence="2 3">CCM 8421</strain>
    </source>
</reference>
<keyword evidence="1" id="KW-0812">Transmembrane</keyword>
<gene>
    <name evidence="2" type="ORF">E2556_01690</name>
</gene>
<accession>A0ABY2KJD1</accession>
<evidence type="ECO:0000313" key="2">
    <source>
        <dbReference type="EMBL" id="TGA81055.1"/>
    </source>
</evidence>